<protein>
    <submittedName>
        <fullName evidence="1">Uncharacterized protein</fullName>
    </submittedName>
</protein>
<dbReference type="EMBL" id="VUMN01000017">
    <property type="protein sequence ID" value="MSS58817.1"/>
    <property type="molecule type" value="Genomic_DNA"/>
</dbReference>
<dbReference type="InterPro" id="IPR036452">
    <property type="entry name" value="Ribo_hydro-like"/>
</dbReference>
<dbReference type="AlphaFoldDB" id="A0A7X2TFN6"/>
<dbReference type="RefSeq" id="WP_154504778.1">
    <property type="nucleotide sequence ID" value="NZ_VUMN01000017.1"/>
</dbReference>
<dbReference type="Gene3D" id="3.90.245.10">
    <property type="entry name" value="Ribonucleoside hydrolase-like"/>
    <property type="match status" value="1"/>
</dbReference>
<gene>
    <name evidence="1" type="ORF">FYJ51_07835</name>
</gene>
<comment type="caution">
    <text evidence="1">The sequence shown here is derived from an EMBL/GenBank/DDBJ whole genome shotgun (WGS) entry which is preliminary data.</text>
</comment>
<dbReference type="GO" id="GO:0016799">
    <property type="term" value="F:hydrolase activity, hydrolyzing N-glycosyl compounds"/>
    <property type="evidence" value="ECO:0007669"/>
    <property type="project" value="InterPro"/>
</dbReference>
<name>A0A7X2TFN6_9FIRM</name>
<organism evidence="1 2">
    <name type="scientific">Stecheria intestinalis</name>
    <dbReference type="NCBI Taxonomy" id="2606630"/>
    <lineage>
        <taxon>Bacteria</taxon>
        <taxon>Bacillati</taxon>
        <taxon>Bacillota</taxon>
        <taxon>Erysipelotrichia</taxon>
        <taxon>Erysipelotrichales</taxon>
        <taxon>Erysipelotrichaceae</taxon>
        <taxon>Stecheria</taxon>
    </lineage>
</organism>
<keyword evidence="2" id="KW-1185">Reference proteome</keyword>
<sequence length="216" mass="24035">MKYFLDLDLNSFRVLESLGNQEIGASFCSCMGKEIPEGFSVPLFRGASEPMLGTWSRTGEAAELDEIAEFLCREEEVTYVCLSALTDPAELVLFHPDVIPHIRTFIVCAGSLKNERDSITQKRLTLDPAAAKSFFAWDLSRVLIPGPIGDENSAVLSYLENPESFHAENGFVQVDLNSGGRAGADLVIDLRQGWARELRKNQPHTDVIMERILRES</sequence>
<proteinExistence type="predicted"/>
<reference evidence="1 2" key="1">
    <citation type="submission" date="2019-08" db="EMBL/GenBank/DDBJ databases">
        <title>In-depth cultivation of the pig gut microbiome towards novel bacterial diversity and tailored functional studies.</title>
        <authorList>
            <person name="Wylensek D."/>
            <person name="Hitch T.C.A."/>
            <person name="Clavel T."/>
        </authorList>
    </citation>
    <scope>NUCLEOTIDE SEQUENCE [LARGE SCALE GENOMIC DNA]</scope>
    <source>
        <strain evidence="1 2">Oil+RF-744-GAM-WT-6</strain>
    </source>
</reference>
<evidence type="ECO:0000313" key="1">
    <source>
        <dbReference type="EMBL" id="MSS58817.1"/>
    </source>
</evidence>
<evidence type="ECO:0000313" key="2">
    <source>
        <dbReference type="Proteomes" id="UP000461880"/>
    </source>
</evidence>
<dbReference type="SUPFAM" id="SSF53590">
    <property type="entry name" value="Nucleoside hydrolase"/>
    <property type="match status" value="1"/>
</dbReference>
<accession>A0A7X2TFN6</accession>
<dbReference type="Proteomes" id="UP000461880">
    <property type="component" value="Unassembled WGS sequence"/>
</dbReference>